<name>A0A4C1V510_EUMVA</name>
<keyword evidence="2" id="KW-1185">Reference proteome</keyword>
<dbReference type="AlphaFoldDB" id="A0A4C1V510"/>
<reference evidence="1 2" key="1">
    <citation type="journal article" date="2019" name="Commun. Biol.">
        <title>The bagworm genome reveals a unique fibroin gene that provides high tensile strength.</title>
        <authorList>
            <person name="Kono N."/>
            <person name="Nakamura H."/>
            <person name="Ohtoshi R."/>
            <person name="Tomita M."/>
            <person name="Numata K."/>
            <person name="Arakawa K."/>
        </authorList>
    </citation>
    <scope>NUCLEOTIDE SEQUENCE [LARGE SCALE GENOMIC DNA]</scope>
</reference>
<proteinExistence type="predicted"/>
<comment type="caution">
    <text evidence="1">The sequence shown here is derived from an EMBL/GenBank/DDBJ whole genome shotgun (WGS) entry which is preliminary data.</text>
</comment>
<dbReference type="OrthoDB" id="7364812at2759"/>
<organism evidence="1 2">
    <name type="scientific">Eumeta variegata</name>
    <name type="common">Bagworm moth</name>
    <name type="synonym">Eumeta japonica</name>
    <dbReference type="NCBI Taxonomy" id="151549"/>
    <lineage>
        <taxon>Eukaryota</taxon>
        <taxon>Metazoa</taxon>
        <taxon>Ecdysozoa</taxon>
        <taxon>Arthropoda</taxon>
        <taxon>Hexapoda</taxon>
        <taxon>Insecta</taxon>
        <taxon>Pterygota</taxon>
        <taxon>Neoptera</taxon>
        <taxon>Endopterygota</taxon>
        <taxon>Lepidoptera</taxon>
        <taxon>Glossata</taxon>
        <taxon>Ditrysia</taxon>
        <taxon>Tineoidea</taxon>
        <taxon>Psychidae</taxon>
        <taxon>Oiketicinae</taxon>
        <taxon>Eumeta</taxon>
    </lineage>
</organism>
<evidence type="ECO:0000313" key="2">
    <source>
        <dbReference type="Proteomes" id="UP000299102"/>
    </source>
</evidence>
<sequence>MFGVGKACALSKYVTSPRMKNLVLHLGCLTPDLQVVLSFKPPENSYKAERLIFPYVWRERSTGTIHLKSTPQARSLCAI</sequence>
<dbReference type="Proteomes" id="UP000299102">
    <property type="component" value="Unassembled WGS sequence"/>
</dbReference>
<accession>A0A4C1V510</accession>
<gene>
    <name evidence="1" type="ORF">EVAR_18573_1</name>
</gene>
<protein>
    <submittedName>
        <fullName evidence="1">Uncharacterized protein</fullName>
    </submittedName>
</protein>
<dbReference type="EMBL" id="BGZK01000269">
    <property type="protein sequence ID" value="GBP33094.1"/>
    <property type="molecule type" value="Genomic_DNA"/>
</dbReference>
<evidence type="ECO:0000313" key="1">
    <source>
        <dbReference type="EMBL" id="GBP33094.1"/>
    </source>
</evidence>